<dbReference type="InterPro" id="IPR000092">
    <property type="entry name" value="Polyprenyl_synt"/>
</dbReference>
<dbReference type="KEGG" id="mpz:Marpi_1872"/>
<dbReference type="AlphaFoldDB" id="H2J6A5"/>
<evidence type="ECO:0000313" key="8">
    <source>
        <dbReference type="EMBL" id="AEX86253.1"/>
    </source>
</evidence>
<dbReference type="PANTHER" id="PTHR43281">
    <property type="entry name" value="FARNESYL DIPHOSPHATE SYNTHASE"/>
    <property type="match status" value="1"/>
</dbReference>
<name>H2J6A5_MARPK</name>
<accession>H2J6A5</accession>
<evidence type="ECO:0000256" key="2">
    <source>
        <dbReference type="ARBA" id="ARBA00006706"/>
    </source>
</evidence>
<dbReference type="STRING" id="443254.Marpi_1872"/>
<dbReference type="InterPro" id="IPR033749">
    <property type="entry name" value="Polyprenyl_synt_CS"/>
</dbReference>
<sequence>MEIKEFKEIFEKKAEEIFSELNLLEEIEKPFKYSFFAGGKRLRPWIIYNIGRYYNIEEEKLLRIGFAVEILHTASLIHDDLPAIDNSNYRRGKLTNHKQFSEWQAILTGDAGFVIPFKVFSNNFSIDESYKLTGFFSEIMLDLIQGEALDVAFERGMILPSQKSVEEMYRKKTSALFEFSFGVIPYLKDLKEEYQLMKKAGKNFGLAFQIYDDLKDKYGKFEEVGKDLNNDENKITLIALYSDEKAKNYAEFLFKEANDILLKLGLKDFSNEILKIKQLIERK</sequence>
<dbReference type="eggNOG" id="COG0142">
    <property type="taxonomic scope" value="Bacteria"/>
</dbReference>
<gene>
    <name evidence="8" type="ordered locus">Marpi_1872</name>
</gene>
<comment type="similarity">
    <text evidence="2 7">Belongs to the FPP/GGPP synthase family.</text>
</comment>
<dbReference type="RefSeq" id="WP_014297324.1">
    <property type="nucleotide sequence ID" value="NC_016751.1"/>
</dbReference>
<dbReference type="PROSITE" id="PS00444">
    <property type="entry name" value="POLYPRENYL_SYNTHASE_2"/>
    <property type="match status" value="1"/>
</dbReference>
<evidence type="ECO:0000256" key="6">
    <source>
        <dbReference type="ARBA" id="ARBA00023229"/>
    </source>
</evidence>
<dbReference type="PANTHER" id="PTHR43281:SF1">
    <property type="entry name" value="FARNESYL DIPHOSPHATE SYNTHASE"/>
    <property type="match status" value="1"/>
</dbReference>
<dbReference type="GO" id="GO:0046872">
    <property type="term" value="F:metal ion binding"/>
    <property type="evidence" value="ECO:0007669"/>
    <property type="project" value="UniProtKB-KW"/>
</dbReference>
<dbReference type="InterPro" id="IPR008949">
    <property type="entry name" value="Isoprenoid_synthase_dom_sf"/>
</dbReference>
<keyword evidence="4" id="KW-0479">Metal-binding</keyword>
<keyword evidence="5" id="KW-0460">Magnesium</keyword>
<keyword evidence="9" id="KW-1185">Reference proteome</keyword>
<dbReference type="Proteomes" id="UP000007161">
    <property type="component" value="Chromosome"/>
</dbReference>
<evidence type="ECO:0000256" key="5">
    <source>
        <dbReference type="ARBA" id="ARBA00022842"/>
    </source>
</evidence>
<dbReference type="GO" id="GO:0008299">
    <property type="term" value="P:isoprenoid biosynthetic process"/>
    <property type="evidence" value="ECO:0007669"/>
    <property type="project" value="UniProtKB-KW"/>
</dbReference>
<protein>
    <submittedName>
        <fullName evidence="8">Geranylgeranyl pyrophosphate synthase</fullName>
    </submittedName>
</protein>
<dbReference type="HOGENOM" id="CLU_014015_0_1_0"/>
<dbReference type="SUPFAM" id="SSF48576">
    <property type="entry name" value="Terpenoid synthases"/>
    <property type="match status" value="1"/>
</dbReference>
<keyword evidence="6" id="KW-0414">Isoprene biosynthesis</keyword>
<dbReference type="PROSITE" id="PS00723">
    <property type="entry name" value="POLYPRENYL_SYNTHASE_1"/>
    <property type="match status" value="1"/>
</dbReference>
<dbReference type="Gene3D" id="1.10.600.10">
    <property type="entry name" value="Farnesyl Diphosphate Synthase"/>
    <property type="match status" value="1"/>
</dbReference>
<dbReference type="EMBL" id="CP003257">
    <property type="protein sequence ID" value="AEX86253.1"/>
    <property type="molecule type" value="Genomic_DNA"/>
</dbReference>
<keyword evidence="3 7" id="KW-0808">Transferase</keyword>
<evidence type="ECO:0000256" key="1">
    <source>
        <dbReference type="ARBA" id="ARBA00001946"/>
    </source>
</evidence>
<reference evidence="8 9" key="1">
    <citation type="journal article" date="2012" name="J. Bacteriol.">
        <title>Complete Genome Sequence of the Thermophilic, Piezophilic, Heterotrophic Bacterium Marinitoga piezophila KA3.</title>
        <authorList>
            <person name="Lucas S."/>
            <person name="Han J."/>
            <person name="Lapidus A."/>
            <person name="Cheng J.F."/>
            <person name="Goodwin L.A."/>
            <person name="Pitluck S."/>
            <person name="Peters L."/>
            <person name="Mikhailova N."/>
            <person name="Teshima H."/>
            <person name="Detter J.C."/>
            <person name="Han C."/>
            <person name="Tapia R."/>
            <person name="Land M."/>
            <person name="Hauser L."/>
            <person name="Kyrpides N.C."/>
            <person name="Ivanova N."/>
            <person name="Pagani I."/>
            <person name="Vannier P."/>
            <person name="Oger P."/>
            <person name="Bartlett D.H."/>
            <person name="Noll K.M."/>
            <person name="Woyke T."/>
            <person name="Jebbar M."/>
        </authorList>
    </citation>
    <scope>NUCLEOTIDE SEQUENCE [LARGE SCALE GENOMIC DNA]</scope>
    <source>
        <strain evidence="9">DSM 14283 / JCM 11233 / KA3</strain>
    </source>
</reference>
<dbReference type="Pfam" id="PF00348">
    <property type="entry name" value="polyprenyl_synt"/>
    <property type="match status" value="1"/>
</dbReference>
<dbReference type="CDD" id="cd00685">
    <property type="entry name" value="Trans_IPPS_HT"/>
    <property type="match status" value="1"/>
</dbReference>
<evidence type="ECO:0000256" key="4">
    <source>
        <dbReference type="ARBA" id="ARBA00022723"/>
    </source>
</evidence>
<evidence type="ECO:0000256" key="7">
    <source>
        <dbReference type="RuleBase" id="RU004466"/>
    </source>
</evidence>
<organism evidence="8 9">
    <name type="scientific">Marinitoga piezophila (strain DSM 14283 / JCM 11233 / KA3)</name>
    <dbReference type="NCBI Taxonomy" id="443254"/>
    <lineage>
        <taxon>Bacteria</taxon>
        <taxon>Thermotogati</taxon>
        <taxon>Thermotogota</taxon>
        <taxon>Thermotogae</taxon>
        <taxon>Petrotogales</taxon>
        <taxon>Petrotogaceae</taxon>
        <taxon>Marinitoga</taxon>
    </lineage>
</organism>
<proteinExistence type="inferred from homology"/>
<reference evidence="9" key="2">
    <citation type="submission" date="2012-01" db="EMBL/GenBank/DDBJ databases">
        <title>Complete sequence of chromosome of Marinitoga piezophila KA3.</title>
        <authorList>
            <person name="Lucas S."/>
            <person name="Han J."/>
            <person name="Lapidus A."/>
            <person name="Cheng J.-F."/>
            <person name="Goodwin L."/>
            <person name="Pitluck S."/>
            <person name="Peters L."/>
            <person name="Mikhailova N."/>
            <person name="Teshima H."/>
            <person name="Detter J.C."/>
            <person name="Han C."/>
            <person name="Tapia R."/>
            <person name="Land M."/>
            <person name="Hauser L."/>
            <person name="Kyrpides N."/>
            <person name="Ivanova N."/>
            <person name="Pagani I."/>
            <person name="Jebbar M."/>
            <person name="Vannier P."/>
            <person name="Oger P."/>
            <person name="Cario A."/>
            <person name="Bartlett D."/>
            <person name="Noll K.M."/>
            <person name="Woyke T."/>
        </authorList>
    </citation>
    <scope>NUCLEOTIDE SEQUENCE [LARGE SCALE GENOMIC DNA]</scope>
    <source>
        <strain evidence="9">DSM 14283 / JCM 11233 / KA3</strain>
    </source>
</reference>
<dbReference type="SFLD" id="SFLDG01017">
    <property type="entry name" value="Polyprenyl_Transferase_Like"/>
    <property type="match status" value="1"/>
</dbReference>
<comment type="cofactor">
    <cofactor evidence="1">
        <name>Mg(2+)</name>
        <dbReference type="ChEBI" id="CHEBI:18420"/>
    </cofactor>
</comment>
<evidence type="ECO:0000313" key="9">
    <source>
        <dbReference type="Proteomes" id="UP000007161"/>
    </source>
</evidence>
<dbReference type="GO" id="GO:0004659">
    <property type="term" value="F:prenyltransferase activity"/>
    <property type="evidence" value="ECO:0007669"/>
    <property type="project" value="InterPro"/>
</dbReference>
<evidence type="ECO:0000256" key="3">
    <source>
        <dbReference type="ARBA" id="ARBA00022679"/>
    </source>
</evidence>
<dbReference type="SFLD" id="SFLDS00005">
    <property type="entry name" value="Isoprenoid_Synthase_Type_I"/>
    <property type="match status" value="1"/>
</dbReference>